<evidence type="ECO:0000313" key="1">
    <source>
        <dbReference type="EMBL" id="KAI2391801.1"/>
    </source>
</evidence>
<reference evidence="1" key="1">
    <citation type="journal article" date="2022" name="bioRxiv">
        <title>Population genetic analysis of Ophidiomyces ophidiicola, the causative agent of snake fungal disease, indicates recent introductions to the USA.</title>
        <authorList>
            <person name="Ladner J.T."/>
            <person name="Palmer J.M."/>
            <person name="Ettinger C.L."/>
            <person name="Stajich J.E."/>
            <person name="Farrell T.M."/>
            <person name="Glorioso B.M."/>
            <person name="Lawson B."/>
            <person name="Price S.J."/>
            <person name="Stengle A.G."/>
            <person name="Grear D.A."/>
            <person name="Lorch J.M."/>
        </authorList>
    </citation>
    <scope>NUCLEOTIDE SEQUENCE</scope>
    <source>
        <strain evidence="1">NWHC 24266-5</strain>
    </source>
</reference>
<gene>
    <name evidence="1" type="ORF">LOY88_001028</name>
</gene>
<protein>
    <submittedName>
        <fullName evidence="1">Uncharacterized protein</fullName>
    </submittedName>
</protein>
<sequence length="581" mass="65352">MQSPLNHAQSDSSGSPNNSAKPKPCLARDFSHYYSHATRKRTESNVKQLYKYFAIPGIHNLAGGLPHASLFPFDSLEADVSLPNRISPDGNFERAAPSQRLLIPKESDISDAPTKIDLTTALQYGTAEGYPPLRSFIRQFVREILHPSVPYFGGPEIVLTCGSTDGFCKTIEAFTNIWDEDCDWRARQGLLCEEYAYPNAIQAVQPRGLNIVPVAVDSHGMKVGGKGGLADILDHWDFGRGQRPHLMYTVTLGQNPTGSVLPLRRRREIYSLCRIYDIIIIEDEPYWHLQYPSTARNSESGEDWTDSSARGEPSGYPFLDSLVSSYLSIDIDGRVIRLDTFSKIIAPGCRLGWLTAQPDIVERILRITETSTQQPSGFAQGMVSKLILGDQLDDVSTGKSLDEGNPGWRMDGWVRWLEGLRGGYEKRMQTMCTILEEGKFSPVEETVPQDVEEWEILNNVQMFDFDWPGGGMFVWIKICLETHPLWNQMPAADLSNALWKHLIKKPYRTIVAPGWAFAPTDEGKKTSWRYMRLCFAPMDESDVALTSQKFVEGIRSFWQVKCVYCMSNDDDDSCGDEALHP</sequence>
<name>A0ACB8V3W7_9EURO</name>
<proteinExistence type="predicted"/>
<accession>A0ACB8V3W7</accession>
<comment type="caution">
    <text evidence="1">The sequence shown here is derived from an EMBL/GenBank/DDBJ whole genome shotgun (WGS) entry which is preliminary data.</text>
</comment>
<dbReference type="EMBL" id="JALBCA010000010">
    <property type="protein sequence ID" value="KAI2391801.1"/>
    <property type="molecule type" value="Genomic_DNA"/>
</dbReference>
<organism evidence="1">
    <name type="scientific">Ophidiomyces ophidiicola</name>
    <dbReference type="NCBI Taxonomy" id="1387563"/>
    <lineage>
        <taxon>Eukaryota</taxon>
        <taxon>Fungi</taxon>
        <taxon>Dikarya</taxon>
        <taxon>Ascomycota</taxon>
        <taxon>Pezizomycotina</taxon>
        <taxon>Eurotiomycetes</taxon>
        <taxon>Eurotiomycetidae</taxon>
        <taxon>Onygenales</taxon>
        <taxon>Onygenaceae</taxon>
        <taxon>Ophidiomyces</taxon>
    </lineage>
</organism>